<evidence type="ECO:0000256" key="8">
    <source>
        <dbReference type="SAM" id="Phobius"/>
    </source>
</evidence>
<feature type="transmembrane region" description="Helical" evidence="8">
    <location>
        <begin position="163"/>
        <end position="193"/>
    </location>
</feature>
<dbReference type="GO" id="GO:0005794">
    <property type="term" value="C:Golgi apparatus"/>
    <property type="evidence" value="ECO:0007669"/>
    <property type="project" value="TreeGrafter"/>
</dbReference>
<comment type="subcellular location">
    <subcellularLocation>
        <location evidence="1">Membrane</location>
        <topology evidence="1">Multi-pass membrane protein</topology>
    </subcellularLocation>
</comment>
<evidence type="ECO:0000256" key="6">
    <source>
        <dbReference type="ARBA" id="ARBA00023065"/>
    </source>
</evidence>
<evidence type="ECO:0000256" key="3">
    <source>
        <dbReference type="ARBA" id="ARBA00022448"/>
    </source>
</evidence>
<dbReference type="GO" id="GO:0005385">
    <property type="term" value="F:zinc ion transmembrane transporter activity"/>
    <property type="evidence" value="ECO:0007669"/>
    <property type="project" value="InterPro"/>
</dbReference>
<dbReference type="GO" id="GO:0006882">
    <property type="term" value="P:intracellular zinc ion homeostasis"/>
    <property type="evidence" value="ECO:0007669"/>
    <property type="project" value="InterPro"/>
</dbReference>
<evidence type="ECO:0000313" key="11">
    <source>
        <dbReference type="Proteomes" id="UP001233271"/>
    </source>
</evidence>
<proteinExistence type="inferred from homology"/>
<feature type="transmembrane region" description="Helical" evidence="8">
    <location>
        <begin position="297"/>
        <end position="316"/>
    </location>
</feature>
<gene>
    <name evidence="10" type="primary">MSC2</name>
    <name evidence="10" type="ORF">CcaverHIS019_0603070</name>
</gene>
<keyword evidence="4 8" id="KW-0812">Transmembrane</keyword>
<keyword evidence="5 8" id="KW-1133">Transmembrane helix</keyword>
<evidence type="ECO:0000256" key="1">
    <source>
        <dbReference type="ARBA" id="ARBA00004141"/>
    </source>
</evidence>
<dbReference type="PANTHER" id="PTHR45755">
    <property type="match status" value="1"/>
</dbReference>
<dbReference type="GO" id="GO:1904257">
    <property type="term" value="P:zinc ion import into Golgi lumen"/>
    <property type="evidence" value="ECO:0007669"/>
    <property type="project" value="TreeGrafter"/>
</dbReference>
<dbReference type="AlphaFoldDB" id="A0AA48L8D1"/>
<name>A0AA48L8D1_9TREE</name>
<dbReference type="InterPro" id="IPR045316">
    <property type="entry name" value="Msc2-like"/>
</dbReference>
<evidence type="ECO:0000256" key="5">
    <source>
        <dbReference type="ARBA" id="ARBA00022989"/>
    </source>
</evidence>
<dbReference type="PANTHER" id="PTHR45755:SF4">
    <property type="entry name" value="ZINC TRANSPORTER 7"/>
    <property type="match status" value="1"/>
</dbReference>
<dbReference type="InterPro" id="IPR058533">
    <property type="entry name" value="Cation_efflux_TM"/>
</dbReference>
<dbReference type="InterPro" id="IPR027469">
    <property type="entry name" value="Cation_efflux_TMD_sf"/>
</dbReference>
<dbReference type="Pfam" id="PF01545">
    <property type="entry name" value="Cation_efflux"/>
    <property type="match status" value="1"/>
</dbReference>
<comment type="similarity">
    <text evidence="2">Belongs to the cation diffusion facilitator (CDF) transporter (TC 2.A.4) family. SLC30A subfamily.</text>
</comment>
<protein>
    <recommendedName>
        <fullName evidence="9">Cation efflux protein transmembrane domain-containing protein</fullName>
    </recommendedName>
</protein>
<dbReference type="Gene3D" id="1.20.1510.10">
    <property type="entry name" value="Cation efflux protein transmembrane domain"/>
    <property type="match status" value="1"/>
</dbReference>
<sequence>MQLLPPLATLSARALVTRLPPRGLDTAPDTAVSSVAALVLLRCLWALGAELGITRKDKRRKAAADGLGVGLGVLQTICWGLATRHVGPLRPTMIVFLSSSAANASTLTSRAASAAAIVAALTFVTAFGDEVTAGSLAALAAISGVAGKLGAKRRRDDGWAVPMLAAAVAGSAVILVFSSLSLPLGALSAVAALASYLPLHGLTSLALPSPSGLAYLALAQMFALPPRPPLVDLAAVVPAVILAQKQAIPLNGWAFPRSTPSVSTGPRFSLHTPLALLPAAWRPHLLTVIRTPASRRIFGFLCLNLAYMGVQMAYGIATNSLGLISDAIHMLFDCLGIGVGLWASVAATWKPDGQYTFGYSRVETLSGFINGCFLILISIFIIFEAIQRVLNPPEMETRQLLLVKWGAF</sequence>
<keyword evidence="3" id="KW-0813">Transport</keyword>
<evidence type="ECO:0000259" key="9">
    <source>
        <dbReference type="Pfam" id="PF01545"/>
    </source>
</evidence>
<feature type="transmembrane region" description="Helical" evidence="8">
    <location>
        <begin position="328"/>
        <end position="347"/>
    </location>
</feature>
<dbReference type="InterPro" id="IPR002524">
    <property type="entry name" value="Cation_efflux"/>
</dbReference>
<organism evidence="10 11">
    <name type="scientific">Cutaneotrichosporon cavernicola</name>
    <dbReference type="NCBI Taxonomy" id="279322"/>
    <lineage>
        <taxon>Eukaryota</taxon>
        <taxon>Fungi</taxon>
        <taxon>Dikarya</taxon>
        <taxon>Basidiomycota</taxon>
        <taxon>Agaricomycotina</taxon>
        <taxon>Tremellomycetes</taxon>
        <taxon>Trichosporonales</taxon>
        <taxon>Trichosporonaceae</taxon>
        <taxon>Cutaneotrichosporon</taxon>
    </lineage>
</organism>
<accession>A0AA48L8D1</accession>
<feature type="transmembrane region" description="Helical" evidence="8">
    <location>
        <begin position="199"/>
        <end position="218"/>
    </location>
</feature>
<dbReference type="RefSeq" id="XP_060459113.1">
    <property type="nucleotide sequence ID" value="XM_060602750.1"/>
</dbReference>
<evidence type="ECO:0000256" key="7">
    <source>
        <dbReference type="ARBA" id="ARBA00023136"/>
    </source>
</evidence>
<reference evidence="10" key="1">
    <citation type="journal article" date="2023" name="BMC Genomics">
        <title>Chromosome-level genome assemblies of Cutaneotrichosporon spp. (Trichosporonales, Basidiomycota) reveal imbalanced evolution between nucleotide sequences and chromosome synteny.</title>
        <authorList>
            <person name="Kobayashi Y."/>
            <person name="Kayamori A."/>
            <person name="Aoki K."/>
            <person name="Shiwa Y."/>
            <person name="Matsutani M."/>
            <person name="Fujita N."/>
            <person name="Sugita T."/>
            <person name="Iwasaki W."/>
            <person name="Tanaka N."/>
            <person name="Takashima M."/>
        </authorList>
    </citation>
    <scope>NUCLEOTIDE SEQUENCE</scope>
    <source>
        <strain evidence="10">HIS019</strain>
    </source>
</reference>
<dbReference type="GeneID" id="85497718"/>
<feature type="transmembrane region" description="Helical" evidence="8">
    <location>
        <begin position="368"/>
        <end position="386"/>
    </location>
</feature>
<dbReference type="KEGG" id="ccac:CcaHIS019_0603070"/>
<feature type="transmembrane region" description="Helical" evidence="8">
    <location>
        <begin position="30"/>
        <end position="53"/>
    </location>
</feature>
<keyword evidence="6" id="KW-0406">Ion transport</keyword>
<evidence type="ECO:0000313" key="10">
    <source>
        <dbReference type="EMBL" id="BEI93848.1"/>
    </source>
</evidence>
<dbReference type="EMBL" id="AP028217">
    <property type="protein sequence ID" value="BEI93848.1"/>
    <property type="molecule type" value="Genomic_DNA"/>
</dbReference>
<keyword evidence="11" id="KW-1185">Reference proteome</keyword>
<evidence type="ECO:0000256" key="4">
    <source>
        <dbReference type="ARBA" id="ARBA00022692"/>
    </source>
</evidence>
<evidence type="ECO:0000256" key="2">
    <source>
        <dbReference type="ARBA" id="ARBA00008873"/>
    </source>
</evidence>
<keyword evidence="7 8" id="KW-0472">Membrane</keyword>
<feature type="domain" description="Cation efflux protein transmembrane" evidence="9">
    <location>
        <begin position="300"/>
        <end position="400"/>
    </location>
</feature>
<dbReference type="NCBIfam" id="TIGR01297">
    <property type="entry name" value="CDF"/>
    <property type="match status" value="1"/>
</dbReference>
<dbReference type="Proteomes" id="UP001233271">
    <property type="component" value="Chromosome 6"/>
</dbReference>
<dbReference type="SUPFAM" id="SSF161111">
    <property type="entry name" value="Cation efflux protein transmembrane domain-like"/>
    <property type="match status" value="1"/>
</dbReference>
<dbReference type="GO" id="GO:0031410">
    <property type="term" value="C:cytoplasmic vesicle"/>
    <property type="evidence" value="ECO:0007669"/>
    <property type="project" value="TreeGrafter"/>
</dbReference>
<dbReference type="GO" id="GO:0016020">
    <property type="term" value="C:membrane"/>
    <property type="evidence" value="ECO:0007669"/>
    <property type="project" value="UniProtKB-SubCell"/>
</dbReference>